<proteinExistence type="predicted"/>
<dbReference type="AlphaFoldDB" id="A0A9D1DUB3"/>
<dbReference type="SMART" id="SM00332">
    <property type="entry name" value="PP2Cc"/>
    <property type="match status" value="1"/>
</dbReference>
<dbReference type="SMART" id="SM00331">
    <property type="entry name" value="PP2C_SIG"/>
    <property type="match status" value="1"/>
</dbReference>
<dbReference type="PROSITE" id="PS51746">
    <property type="entry name" value="PPM_2"/>
    <property type="match status" value="1"/>
</dbReference>
<evidence type="ECO:0000259" key="1">
    <source>
        <dbReference type="PROSITE" id="PS51746"/>
    </source>
</evidence>
<dbReference type="InterPro" id="IPR001932">
    <property type="entry name" value="PPM-type_phosphatase-like_dom"/>
</dbReference>
<comment type="caution">
    <text evidence="2">The sequence shown here is derived from an EMBL/GenBank/DDBJ whole genome shotgun (WGS) entry which is preliminary data.</text>
</comment>
<dbReference type="EMBL" id="DVHC01000039">
    <property type="protein sequence ID" value="HIR59156.1"/>
    <property type="molecule type" value="Genomic_DNA"/>
</dbReference>
<dbReference type="SUPFAM" id="SSF81606">
    <property type="entry name" value="PP2C-like"/>
    <property type="match status" value="1"/>
</dbReference>
<sequence>METINNSYKNYLTGLLKEYVGELKRNYNTTIDTKALDYLAEKLTIEVAKESNPKLLTTVEKNITKIFMNGKLIISSESVDNGLYENCFNISTKKDTEEKQVLLVQTDEYSYILSNNGLFKYGKDSNVYNYYTFKNNGEIERKIKVDHNTGLLISKNEVWRFNTEKERKYLEDVYKINYQDEESFNKLINLRRISTNLDITPKAYDSVMYTLSDKGKIRKHNEDSATAISHPKDNSIKLLAVADGIVGYGNGKEASSYTIAELENWFNKLSYEEITNSFSLQFGLYKTIEKINKNLWDRQEEIGTTLTCAVVTHDKTIVINIGNSRCYIMKDTNLKQITDDDTKLYKSYKEGRLTKDDLRVHPFRNIIEEGLGLSHKLWKAKPRVFDNDKYDKLLLFTNGVTDCLSDERIKLIANTSKKEKILEKIIDEAVNVEQEEPKNITLPEDFRVYPTPGKDNATGAILIKR</sequence>
<evidence type="ECO:0000313" key="2">
    <source>
        <dbReference type="EMBL" id="HIR59156.1"/>
    </source>
</evidence>
<protein>
    <submittedName>
        <fullName evidence="2">Serine/threonine-protein phosphatase</fullName>
    </submittedName>
</protein>
<organism evidence="2 3">
    <name type="scientific">Candidatus Onthousia excrementipullorum</name>
    <dbReference type="NCBI Taxonomy" id="2840884"/>
    <lineage>
        <taxon>Bacteria</taxon>
        <taxon>Bacillati</taxon>
        <taxon>Bacillota</taxon>
        <taxon>Bacilli</taxon>
        <taxon>Candidatus Onthousia</taxon>
    </lineage>
</organism>
<dbReference type="InterPro" id="IPR036457">
    <property type="entry name" value="PPM-type-like_dom_sf"/>
</dbReference>
<dbReference type="Pfam" id="PF00481">
    <property type="entry name" value="PP2C"/>
    <property type="match status" value="1"/>
</dbReference>
<reference evidence="2" key="2">
    <citation type="journal article" date="2021" name="PeerJ">
        <title>Extensive microbial diversity within the chicken gut microbiome revealed by metagenomics and culture.</title>
        <authorList>
            <person name="Gilroy R."/>
            <person name="Ravi A."/>
            <person name="Getino M."/>
            <person name="Pursley I."/>
            <person name="Horton D.L."/>
            <person name="Alikhan N.F."/>
            <person name="Baker D."/>
            <person name="Gharbi K."/>
            <person name="Hall N."/>
            <person name="Watson M."/>
            <person name="Adriaenssens E.M."/>
            <person name="Foster-Nyarko E."/>
            <person name="Jarju S."/>
            <person name="Secka A."/>
            <person name="Antonio M."/>
            <person name="Oren A."/>
            <person name="Chaudhuri R.R."/>
            <person name="La Ragione R."/>
            <person name="Hildebrand F."/>
            <person name="Pallen M.J."/>
        </authorList>
    </citation>
    <scope>NUCLEOTIDE SEQUENCE</scope>
    <source>
        <strain evidence="2">CHK184-20233</strain>
    </source>
</reference>
<dbReference type="Gene3D" id="3.60.40.10">
    <property type="entry name" value="PPM-type phosphatase domain"/>
    <property type="match status" value="1"/>
</dbReference>
<reference evidence="2" key="1">
    <citation type="submission" date="2020-10" db="EMBL/GenBank/DDBJ databases">
        <authorList>
            <person name="Gilroy R."/>
        </authorList>
    </citation>
    <scope>NUCLEOTIDE SEQUENCE</scope>
    <source>
        <strain evidence="2">CHK184-20233</strain>
    </source>
</reference>
<gene>
    <name evidence="2" type="ORF">IAB38_03815</name>
</gene>
<evidence type="ECO:0000313" key="3">
    <source>
        <dbReference type="Proteomes" id="UP000824232"/>
    </source>
</evidence>
<accession>A0A9D1DUB3</accession>
<dbReference type="CDD" id="cd00143">
    <property type="entry name" value="PP2Cc"/>
    <property type="match status" value="1"/>
</dbReference>
<name>A0A9D1DUB3_9FIRM</name>
<feature type="domain" description="PPM-type phosphatase" evidence="1">
    <location>
        <begin position="207"/>
        <end position="465"/>
    </location>
</feature>
<dbReference type="Proteomes" id="UP000824232">
    <property type="component" value="Unassembled WGS sequence"/>
</dbReference>